<dbReference type="EMBL" id="ODAM01000056">
    <property type="protein sequence ID" value="SOQ09126.1"/>
    <property type="molecule type" value="Genomic_DNA"/>
</dbReference>
<accession>A0AB38ECV3</accession>
<dbReference type="RefSeq" id="WP_104720155.1">
    <property type="nucleotide sequence ID" value="NZ_ODAL01000061.1"/>
</dbReference>
<dbReference type="Proteomes" id="UP000237580">
    <property type="component" value="Unassembled WGS sequence"/>
</dbReference>
<protein>
    <recommendedName>
        <fullName evidence="4">Methyl-accepting chemotaxis protein</fullName>
    </recommendedName>
</protein>
<keyword evidence="1" id="KW-1133">Transmembrane helix</keyword>
<evidence type="ECO:0000313" key="3">
    <source>
        <dbReference type="Proteomes" id="UP000237580"/>
    </source>
</evidence>
<sequence length="145" mass="16531">MDEKQSPLQRPMTYLHGLIMATLLVLGIVFIPQFITTGRVEQYQFDNITVQKELVDKSLMPIKTDIAGLRIRTSESEARINLQLEETDRVTRKLEDLMFKADSKEMMKLVRDRAAEAHRNIGANVQQTASPIINVSPTYNNNQGK</sequence>
<evidence type="ECO:0008006" key="4">
    <source>
        <dbReference type="Google" id="ProtNLM"/>
    </source>
</evidence>
<name>A0AB38ECV3_9PSED</name>
<proteinExistence type="predicted"/>
<comment type="caution">
    <text evidence="2">The sequence shown here is derived from an EMBL/GenBank/DDBJ whole genome shotgun (WGS) entry which is preliminary data.</text>
</comment>
<organism evidence="2 3">
    <name type="scientific">Pseudomonas syringae pv. persicae</name>
    <dbReference type="NCBI Taxonomy" id="237306"/>
    <lineage>
        <taxon>Bacteria</taxon>
        <taxon>Pseudomonadati</taxon>
        <taxon>Pseudomonadota</taxon>
        <taxon>Gammaproteobacteria</taxon>
        <taxon>Pseudomonadales</taxon>
        <taxon>Pseudomonadaceae</taxon>
        <taxon>Pseudomonas</taxon>
    </lineage>
</organism>
<keyword evidence="1" id="KW-0472">Membrane</keyword>
<gene>
    <name evidence="2" type="ORF">NCPPB2254_02175</name>
</gene>
<dbReference type="AlphaFoldDB" id="A0AB38ECV3"/>
<feature type="transmembrane region" description="Helical" evidence="1">
    <location>
        <begin position="12"/>
        <end position="35"/>
    </location>
</feature>
<evidence type="ECO:0000256" key="1">
    <source>
        <dbReference type="SAM" id="Phobius"/>
    </source>
</evidence>
<keyword evidence="1" id="KW-0812">Transmembrane</keyword>
<evidence type="ECO:0000313" key="2">
    <source>
        <dbReference type="EMBL" id="SOQ09126.1"/>
    </source>
</evidence>
<reference evidence="2 3" key="1">
    <citation type="submission" date="2017-11" db="EMBL/GenBank/DDBJ databases">
        <authorList>
            <person name="Blom J."/>
        </authorList>
    </citation>
    <scope>NUCLEOTIDE SEQUENCE [LARGE SCALE GENOMIC DNA]</scope>
    <source>
        <strain evidence="2">NCPPB 2254</strain>
    </source>
</reference>